<dbReference type="EMBL" id="CP007230">
    <property type="protein sequence ID" value="AHK21912.1"/>
    <property type="molecule type" value="Genomic_DNA"/>
</dbReference>
<reference evidence="3 4" key="1">
    <citation type="journal article" date="2014" name="Genome Announc.">
        <title>Genome Sequence of Yersinia similis Y228T, a Member of the Yersinia pseudotuberculosis Complex.</title>
        <authorList>
            <person name="Sprague L.D."/>
            <person name="Neubauer H."/>
        </authorList>
    </citation>
    <scope>NUCLEOTIDE SEQUENCE [LARGE SCALE GENOMIC DNA]</scope>
    <source>
        <strain evidence="3 4">228</strain>
    </source>
</reference>
<dbReference type="Proteomes" id="UP000019439">
    <property type="component" value="Chromosome"/>
</dbReference>
<gene>
    <name evidence="3" type="ORF">BF17_03320</name>
</gene>
<dbReference type="GeneID" id="96662691"/>
<feature type="region of interest" description="Disordered" evidence="2">
    <location>
        <begin position="1"/>
        <end position="47"/>
    </location>
</feature>
<keyword evidence="1" id="KW-0175">Coiled coil</keyword>
<proteinExistence type="predicted"/>
<accession>A0ABN4CTF9</accession>
<keyword evidence="4" id="KW-1185">Reference proteome</keyword>
<evidence type="ECO:0000256" key="1">
    <source>
        <dbReference type="SAM" id="Coils"/>
    </source>
</evidence>
<dbReference type="RefSeq" id="WP_025381285.1">
    <property type="nucleotide sequence ID" value="NZ_CGBP01000029.1"/>
</dbReference>
<name>A0ABN4CTF9_9GAMM</name>
<organism evidence="3 4">
    <name type="scientific">Yersinia similis</name>
    <dbReference type="NCBI Taxonomy" id="367190"/>
    <lineage>
        <taxon>Bacteria</taxon>
        <taxon>Pseudomonadati</taxon>
        <taxon>Pseudomonadota</taxon>
        <taxon>Gammaproteobacteria</taxon>
        <taxon>Enterobacterales</taxon>
        <taxon>Yersiniaceae</taxon>
        <taxon>Yersinia</taxon>
    </lineage>
</organism>
<feature type="compositionally biased region" description="Basic and acidic residues" evidence="2">
    <location>
        <begin position="1"/>
        <end position="15"/>
    </location>
</feature>
<evidence type="ECO:0000256" key="2">
    <source>
        <dbReference type="SAM" id="MobiDB-lite"/>
    </source>
</evidence>
<evidence type="ECO:0000313" key="3">
    <source>
        <dbReference type="EMBL" id="AHK21912.1"/>
    </source>
</evidence>
<feature type="coiled-coil region" evidence="1">
    <location>
        <begin position="472"/>
        <end position="506"/>
    </location>
</feature>
<feature type="compositionally biased region" description="Polar residues" evidence="2">
    <location>
        <begin position="16"/>
        <end position="25"/>
    </location>
</feature>
<sequence>MLKTCEKPKKNKGSDTTESNSSYEYNTPKKCLKTDDGPSSSTTEDSQKTKVLVVGYSPTGGGHTGRTLDIVKYALAQGTLDEYKLVVFYVPPKWEDKDRPEGLNNLAKNILDREIRVKIIESEKPVYGYLNEDGSSNDAKIITRIALQPLYRKVNIMLSKDNITEEEKNKIKEENNFLVKYYGELTPTIEKVNDYKEGNNINQLQRMTANTLIKSLKDEYKITVLSDMDPALQKAAKNHGISDNQRLDQQNHAILLDLENTNHNLNMKNAVLAKVLGGRGEKISHISLGGKNTLAGALSTLNQFGDENSKMEDVRNAIYEKIFNAAINANDINHQKKSPYVGVVKSENLDKSSDIKNVIYIYAHNKTNTILNYIINKINSEDYKNKVFIFCGPGAIPDYNAMHLAYLIDADGITTSGAGTSGEFVYLHKNAGAKSNLLSLPIEGHNEQEKITDILYKDIDTNKHMVPKHRKIKYLEKNINKSGKNINELEEDIDELVKKSGHDKNNGTESCQKLRRALENEETYVKQAHDIIFTGEELDSYASKYKEIEEKMYKDPTLKATRKYLKLVFQSLSYLTKKTKEEPMNIYFSGKEEPIKFKDIDELRKQFNEPESLQKILGLKSKDDVKSLPLFKEVRTLINSKDYKDESKFFKLAKLFGKDMTTGF</sequence>
<evidence type="ECO:0000313" key="4">
    <source>
        <dbReference type="Proteomes" id="UP000019439"/>
    </source>
</evidence>
<protein>
    <submittedName>
        <fullName evidence="3">Uncharacterized protein</fullName>
    </submittedName>
</protein>